<sequence length="332" mass="37990">MNIQTSLGVFRRYLMWIRYDGSRFPEFAKGLNGYGVVDTFQRCLERCIYPTQASTSKIFLAPSSRTDSGVHALRTSIIVHAPLETQGGLDDNQARKSSFLDEMNILMNHVAPDGFQLLNFHSVHPGFCCRKHVSYRRYVYRLIVAKNDDIYTRMPNIELISDGHYSWLLPPNFNIEKAANICRKLEGLHNFASFFKHPRRDQLTDPYWNTMKVLNNVSISKGEGYALTSPDHHYYNITIISRSFIREQIRRLVAVIAAHACGRLSEKDVQWLLETPHPQNFFAFRGMKAAPPNGLFLADVVYDQEAFTNPNPVVSHAWDLAKDENCDVDLSG</sequence>
<reference evidence="2" key="1">
    <citation type="submission" date="2022-11" db="UniProtKB">
        <authorList>
            <consortium name="WormBaseParasite"/>
        </authorList>
    </citation>
    <scope>IDENTIFICATION</scope>
</reference>
<accession>A0AC34Q9L7</accession>
<name>A0AC34Q9L7_9BILA</name>
<evidence type="ECO:0000313" key="2">
    <source>
        <dbReference type="WBParaSite" id="JU765_v2.g14210.t1"/>
    </source>
</evidence>
<evidence type="ECO:0000313" key="1">
    <source>
        <dbReference type="Proteomes" id="UP000887576"/>
    </source>
</evidence>
<protein>
    <submittedName>
        <fullName evidence="2">tRNA pseudouridine synthase</fullName>
    </submittedName>
</protein>
<proteinExistence type="predicted"/>
<dbReference type="Proteomes" id="UP000887576">
    <property type="component" value="Unplaced"/>
</dbReference>
<organism evidence="1 2">
    <name type="scientific">Panagrolaimus sp. JU765</name>
    <dbReference type="NCBI Taxonomy" id="591449"/>
    <lineage>
        <taxon>Eukaryota</taxon>
        <taxon>Metazoa</taxon>
        <taxon>Ecdysozoa</taxon>
        <taxon>Nematoda</taxon>
        <taxon>Chromadorea</taxon>
        <taxon>Rhabditida</taxon>
        <taxon>Tylenchina</taxon>
        <taxon>Panagrolaimomorpha</taxon>
        <taxon>Panagrolaimoidea</taxon>
        <taxon>Panagrolaimidae</taxon>
        <taxon>Panagrolaimus</taxon>
    </lineage>
</organism>
<dbReference type="WBParaSite" id="JU765_v2.g14210.t1">
    <property type="protein sequence ID" value="JU765_v2.g14210.t1"/>
    <property type="gene ID" value="JU765_v2.g14210"/>
</dbReference>